<gene>
    <name evidence="1" type="ordered locus">Thal_1250</name>
</gene>
<dbReference type="Proteomes" id="UP000002043">
    <property type="component" value="Chromosome"/>
</dbReference>
<evidence type="ECO:0000313" key="1">
    <source>
        <dbReference type="EMBL" id="ADC89882.1"/>
    </source>
</evidence>
<dbReference type="RefSeq" id="WP_012992288.1">
    <property type="nucleotide sequence ID" value="NC_013894.1"/>
</dbReference>
<dbReference type="OrthoDB" id="13882at2"/>
<organism evidence="1 2">
    <name type="scientific">Thermocrinis albus (strain DSM 14484 / JCM 11386 / HI 11/12)</name>
    <dbReference type="NCBI Taxonomy" id="638303"/>
    <lineage>
        <taxon>Bacteria</taxon>
        <taxon>Pseudomonadati</taxon>
        <taxon>Aquificota</taxon>
        <taxon>Aquificia</taxon>
        <taxon>Aquificales</taxon>
        <taxon>Aquificaceae</taxon>
        <taxon>Thermocrinis</taxon>
    </lineage>
</organism>
<sequence>MRSWSYLIQLRGYTERGEAKEASALYVVSVPMDENILKATGMECYATHYLPPSAAVLQGMAYAVGIDRVLQNPEEYRIMGYREDMDLYIFKEGVTFKEGLVEVFRLLLEELSSQGVVEVMPVLDVGSPPEDVMMECLQKALSA</sequence>
<dbReference type="AlphaFoldDB" id="D3SMA2"/>
<accession>D3SMA2</accession>
<protein>
    <submittedName>
        <fullName evidence="1">Uncharacterized protein</fullName>
    </submittedName>
</protein>
<evidence type="ECO:0000313" key="2">
    <source>
        <dbReference type="Proteomes" id="UP000002043"/>
    </source>
</evidence>
<keyword evidence="2" id="KW-1185">Reference proteome</keyword>
<proteinExistence type="predicted"/>
<dbReference type="HOGENOM" id="CLU_1805233_0_0_0"/>
<reference evidence="2" key="1">
    <citation type="journal article" date="2010" name="Stand. Genomic Sci.">
        <title>Complete genome sequence of Thermocrinis albus type strain (HI 11/12T).</title>
        <authorList>
            <person name="Wirth R."/>
            <person name="Sikorski J."/>
            <person name="Brambilla E."/>
            <person name="Misra M."/>
            <person name="Lapidus A."/>
            <person name="Copeland A."/>
            <person name="Nolan M."/>
            <person name="Lucas S."/>
            <person name="Chen F."/>
            <person name="Tice H."/>
            <person name="Cheng J.F."/>
            <person name="Han C."/>
            <person name="Detter J.C."/>
            <person name="Tapia R."/>
            <person name="Bruce D."/>
            <person name="Goodwin L."/>
            <person name="Pitluck S."/>
            <person name="Pati A."/>
            <person name="Anderson I."/>
            <person name="Ivanova N."/>
            <person name="Mavromatis K."/>
            <person name="Mikhailova N."/>
            <person name="Chen A."/>
            <person name="Palaniappan K."/>
            <person name="Bilek Y."/>
            <person name="Hader T."/>
            <person name="Land M."/>
            <person name="Hauser L."/>
            <person name="Chang Y.J."/>
            <person name="Jeffries C.D."/>
            <person name="Tindall B.J."/>
            <person name="Rohde M."/>
            <person name="Goker M."/>
            <person name="Bristow J."/>
            <person name="Eisen J.A."/>
            <person name="Markowitz V."/>
            <person name="Hugenholtz P."/>
            <person name="Kyrpides N.C."/>
            <person name="Klenk H.P."/>
        </authorList>
    </citation>
    <scope>NUCLEOTIDE SEQUENCE [LARGE SCALE GENOMIC DNA]</scope>
    <source>
        <strain evidence="2">DSM 14484 / JCM 11386 / HI 11/12</strain>
    </source>
</reference>
<dbReference type="KEGG" id="tal:Thal_1250"/>
<dbReference type="EMBL" id="CP001931">
    <property type="protein sequence ID" value="ADC89882.1"/>
    <property type="molecule type" value="Genomic_DNA"/>
</dbReference>
<name>D3SMA2_THEAH</name>
<dbReference type="STRING" id="638303.Thal_1250"/>